<keyword evidence="2" id="KW-0812">Transmembrane</keyword>
<evidence type="ECO:0000313" key="3">
    <source>
        <dbReference type="EMBL" id="SEH34998.1"/>
    </source>
</evidence>
<accession>A0A1H6HLA8</accession>
<dbReference type="Proteomes" id="UP000182983">
    <property type="component" value="Unassembled WGS sequence"/>
</dbReference>
<evidence type="ECO:0000313" key="4">
    <source>
        <dbReference type="Proteomes" id="UP000182983"/>
    </source>
</evidence>
<evidence type="ECO:0000256" key="1">
    <source>
        <dbReference type="SAM" id="MobiDB-lite"/>
    </source>
</evidence>
<keyword evidence="4" id="KW-1185">Reference proteome</keyword>
<name>A0A1H6HLA8_MAGFU</name>
<dbReference type="EMBL" id="FNWO01000006">
    <property type="protein sequence ID" value="SEH34998.1"/>
    <property type="molecule type" value="Genomic_DNA"/>
</dbReference>
<keyword evidence="2" id="KW-0472">Membrane</keyword>
<feature type="compositionally biased region" description="Basic residues" evidence="1">
    <location>
        <begin position="33"/>
        <end position="44"/>
    </location>
</feature>
<feature type="compositionally biased region" description="Pro residues" evidence="1">
    <location>
        <begin position="1"/>
        <end position="25"/>
    </location>
</feature>
<keyword evidence="2" id="KW-1133">Transmembrane helix</keyword>
<feature type="region of interest" description="Disordered" evidence="1">
    <location>
        <begin position="1"/>
        <end position="44"/>
    </location>
</feature>
<organism evidence="3 4">
    <name type="scientific">Magnetospirillum fulvum</name>
    <name type="common">Rhodospirillum fulvum</name>
    <dbReference type="NCBI Taxonomy" id="1082"/>
    <lineage>
        <taxon>Bacteria</taxon>
        <taxon>Pseudomonadati</taxon>
        <taxon>Pseudomonadota</taxon>
        <taxon>Alphaproteobacteria</taxon>
        <taxon>Rhodospirillales</taxon>
        <taxon>Rhodospirillaceae</taxon>
        <taxon>Magnetospirillum</taxon>
    </lineage>
</organism>
<feature type="transmembrane region" description="Helical" evidence="2">
    <location>
        <begin position="67"/>
        <end position="91"/>
    </location>
</feature>
<dbReference type="AlphaFoldDB" id="A0A1H6HLA8"/>
<dbReference type="RefSeq" id="WP_211656746.1">
    <property type="nucleotide sequence ID" value="NZ_FNWO01000006.1"/>
</dbReference>
<proteinExistence type="predicted"/>
<reference evidence="4" key="1">
    <citation type="submission" date="2016-10" db="EMBL/GenBank/DDBJ databases">
        <authorList>
            <person name="Varghese N."/>
            <person name="Submissions S."/>
        </authorList>
    </citation>
    <scope>NUCLEOTIDE SEQUENCE [LARGE SCALE GENOMIC DNA]</scope>
    <source>
        <strain evidence="4">DSM 13234</strain>
    </source>
</reference>
<dbReference type="Gene3D" id="1.10.530.10">
    <property type="match status" value="1"/>
</dbReference>
<protein>
    <recommendedName>
        <fullName evidence="5">Transglycosylase SLT domain-containing protein</fullName>
    </recommendedName>
</protein>
<gene>
    <name evidence="3" type="ORF">SAMN04244559_01688</name>
</gene>
<evidence type="ECO:0000256" key="2">
    <source>
        <dbReference type="SAM" id="Phobius"/>
    </source>
</evidence>
<sequence>MPNPPRRPAASPPPLSPDRPIPRPPRAGAAAKPRPRRSRRKKRPGRLTIWRERAAWAWHWVNRVPPLILTAILLTLLTAAIIGTNIVHWVIRKPTELLLPVSDHFVKKPEETWESYGALFRRYSTAMVSPEVLAALAQVESAGNPAAHTYWRWNPEAPDLFGIYRPASSSVGMYQMTEPAYAEAERFCIRDHRVVAATGADSPCGPGGSYSRVLPAHAVELTAIYLDRAVARVLGERLGRSASPQQKQETAALVHLCGPTVAKRFAQAGFRLAPGDRCGDHDPAAYLAQVNGLTRRFRALAAAESASGK</sequence>
<dbReference type="SUPFAM" id="SSF53955">
    <property type="entry name" value="Lysozyme-like"/>
    <property type="match status" value="1"/>
</dbReference>
<evidence type="ECO:0008006" key="5">
    <source>
        <dbReference type="Google" id="ProtNLM"/>
    </source>
</evidence>
<dbReference type="InterPro" id="IPR023346">
    <property type="entry name" value="Lysozyme-like_dom_sf"/>
</dbReference>